<dbReference type="InterPro" id="IPR000742">
    <property type="entry name" value="EGF"/>
</dbReference>
<dbReference type="GO" id="GO:0005044">
    <property type="term" value="F:scavenger receptor activity"/>
    <property type="evidence" value="ECO:0007669"/>
    <property type="project" value="InterPro"/>
</dbReference>
<feature type="domain" description="EGF-like" evidence="2">
    <location>
        <begin position="9"/>
        <end position="49"/>
    </location>
</feature>
<feature type="domain" description="EGF-like" evidence="2">
    <location>
        <begin position="111"/>
        <end position="155"/>
    </location>
</feature>
<dbReference type="InterPro" id="IPR042635">
    <property type="entry name" value="MEGF10/SREC1/2-like"/>
</dbReference>
<reference evidence="3" key="1">
    <citation type="submission" date="2021-04" db="EMBL/GenBank/DDBJ databases">
        <authorList>
            <consortium name="Molecular Ecology Group"/>
        </authorList>
    </citation>
    <scope>NUCLEOTIDE SEQUENCE</scope>
</reference>
<dbReference type="Gene3D" id="2.170.300.10">
    <property type="entry name" value="Tie2 ligand-binding domain superfamily"/>
    <property type="match status" value="1"/>
</dbReference>
<gene>
    <name evidence="3" type="ORF">CUNI_LOCUS4146</name>
</gene>
<dbReference type="PANTHER" id="PTHR24043:SF8">
    <property type="entry name" value="EGF-LIKE DOMAIN-CONTAINING PROTEIN"/>
    <property type="match status" value="1"/>
</dbReference>
<dbReference type="OrthoDB" id="10252017at2759"/>
<keyword evidence="1" id="KW-0245">EGF-like domain</keyword>
<organism evidence="3 4">
    <name type="scientific">Candidula unifasciata</name>
    <dbReference type="NCBI Taxonomy" id="100452"/>
    <lineage>
        <taxon>Eukaryota</taxon>
        <taxon>Metazoa</taxon>
        <taxon>Spiralia</taxon>
        <taxon>Lophotrochozoa</taxon>
        <taxon>Mollusca</taxon>
        <taxon>Gastropoda</taxon>
        <taxon>Heterobranchia</taxon>
        <taxon>Euthyneura</taxon>
        <taxon>Panpulmonata</taxon>
        <taxon>Eupulmonata</taxon>
        <taxon>Stylommatophora</taxon>
        <taxon>Helicina</taxon>
        <taxon>Helicoidea</taxon>
        <taxon>Geomitridae</taxon>
        <taxon>Candidula</taxon>
    </lineage>
</organism>
<feature type="non-terminal residue" evidence="3">
    <location>
        <position position="1"/>
    </location>
</feature>
<dbReference type="PANTHER" id="PTHR24043">
    <property type="entry name" value="SCAVENGER RECEPTOR CLASS F"/>
    <property type="match status" value="1"/>
</dbReference>
<dbReference type="Proteomes" id="UP000678393">
    <property type="component" value="Unassembled WGS sequence"/>
</dbReference>
<feature type="non-terminal residue" evidence="3">
    <location>
        <position position="203"/>
    </location>
</feature>
<evidence type="ECO:0000256" key="1">
    <source>
        <dbReference type="ARBA" id="ARBA00022536"/>
    </source>
</evidence>
<dbReference type="AlphaFoldDB" id="A0A8S3YQ64"/>
<accession>A0A8S3YQ64</accession>
<evidence type="ECO:0000259" key="2">
    <source>
        <dbReference type="SMART" id="SM00181"/>
    </source>
</evidence>
<feature type="domain" description="EGF-like" evidence="2">
    <location>
        <begin position="60"/>
        <end position="100"/>
    </location>
</feature>
<keyword evidence="4" id="KW-1185">Reference proteome</keyword>
<protein>
    <recommendedName>
        <fullName evidence="2">EGF-like domain-containing protein</fullName>
    </recommendedName>
</protein>
<evidence type="ECO:0000313" key="4">
    <source>
        <dbReference type="Proteomes" id="UP000678393"/>
    </source>
</evidence>
<dbReference type="SMART" id="SM00181">
    <property type="entry name" value="EGF"/>
    <property type="match status" value="4"/>
</dbReference>
<proteinExistence type="predicted"/>
<feature type="domain" description="EGF-like" evidence="2">
    <location>
        <begin position="162"/>
        <end position="202"/>
    </location>
</feature>
<name>A0A8S3YQ64_9EUPU</name>
<dbReference type="EMBL" id="CAJHNH020000576">
    <property type="protein sequence ID" value="CAG5118588.1"/>
    <property type="molecule type" value="Genomic_DNA"/>
</dbReference>
<evidence type="ECO:0000313" key="3">
    <source>
        <dbReference type="EMBL" id="CAG5118588.1"/>
    </source>
</evidence>
<comment type="caution">
    <text evidence="3">The sequence shown here is derived from an EMBL/GenBank/DDBJ whole genome shotgun (WGS) entry which is preliminary data.</text>
</comment>
<sequence>CSGQRYGQDCISVCPQFCEVGNLSQSVCDHIHGTCLLGCQAGYLGSMCDESCSGQRYGQDCSSVCSQFCEVGYMSQSVCDHIHGTCLLGCQAGYLGSMCDESCDHGTYGTDCSSYCSQFCVSGNISESACDHTDGRCLYGCQAGYQLPKCNQQCDRGTYGQDCNSTCPQHCENTDINGSVCNHTSGACTQGCQPGYTGLLCDE</sequence>